<protein>
    <submittedName>
        <fullName evidence="4">DUF4910 domain-containing protein</fullName>
    </submittedName>
</protein>
<evidence type="ECO:0000313" key="5">
    <source>
        <dbReference type="Proteomes" id="UP001168528"/>
    </source>
</evidence>
<dbReference type="Pfam" id="PF16254">
    <property type="entry name" value="DUF4910"/>
    <property type="match status" value="1"/>
</dbReference>
<dbReference type="Gene3D" id="3.40.630.10">
    <property type="entry name" value="Zn peptidases"/>
    <property type="match status" value="1"/>
</dbReference>
<evidence type="ECO:0000259" key="2">
    <source>
        <dbReference type="Pfam" id="PF16221"/>
    </source>
</evidence>
<feature type="domain" description="DUF2172" evidence="1">
    <location>
        <begin position="70"/>
        <end position="162"/>
    </location>
</feature>
<dbReference type="InterPro" id="IPR012353">
    <property type="entry name" value="UCP015244"/>
</dbReference>
<proteinExistence type="predicted"/>
<accession>A0ABT8RDI5</accession>
<evidence type="ECO:0000313" key="4">
    <source>
        <dbReference type="EMBL" id="MDO1449409.1"/>
    </source>
</evidence>
<dbReference type="PIRSF" id="PIRSF015244">
    <property type="entry name" value="UCP015244"/>
    <property type="match status" value="1"/>
</dbReference>
<organism evidence="4 5">
    <name type="scientific">Rhodocytophaga aerolata</name>
    <dbReference type="NCBI Taxonomy" id="455078"/>
    <lineage>
        <taxon>Bacteria</taxon>
        <taxon>Pseudomonadati</taxon>
        <taxon>Bacteroidota</taxon>
        <taxon>Cytophagia</taxon>
        <taxon>Cytophagales</taxon>
        <taxon>Rhodocytophagaceae</taxon>
        <taxon>Rhodocytophaga</taxon>
    </lineage>
</organism>
<dbReference type="InterPro" id="IPR032622">
    <property type="entry name" value="UCP01524_HTH"/>
</dbReference>
<dbReference type="EMBL" id="JAUKPO010000019">
    <property type="protein sequence ID" value="MDO1449409.1"/>
    <property type="molecule type" value="Genomic_DNA"/>
</dbReference>
<dbReference type="Gene3D" id="3.50.30.90">
    <property type="match status" value="1"/>
</dbReference>
<dbReference type="InterPro" id="IPR032589">
    <property type="entry name" value="DUF4910"/>
</dbReference>
<keyword evidence="5" id="KW-1185">Reference proteome</keyword>
<gene>
    <name evidence="4" type="ORF">Q0590_24250</name>
</gene>
<dbReference type="SUPFAM" id="SSF53187">
    <property type="entry name" value="Zn-dependent exopeptidases"/>
    <property type="match status" value="1"/>
</dbReference>
<dbReference type="InterPro" id="IPR032610">
    <property type="entry name" value="DUF2172"/>
</dbReference>
<evidence type="ECO:0000259" key="1">
    <source>
        <dbReference type="Pfam" id="PF09940"/>
    </source>
</evidence>
<feature type="domain" description="DUF4910" evidence="3">
    <location>
        <begin position="20"/>
        <end position="358"/>
    </location>
</feature>
<dbReference type="Proteomes" id="UP001168528">
    <property type="component" value="Unassembled WGS sequence"/>
</dbReference>
<sequence length="438" mass="49698">MISPVTHPATDSHVTGNRLYDLIVELFPICRSITGNGVRQSLQILQQHIPLTVHEVASGTQVFDWTVPKEWNIRDAYIKNAKGEKIVDFKNSTLHVLNYSTPVHKKMSFAELKLHLFTLPSQPSLIPYRTSYYTENWGFCLSHNQYLAMTEEEEYEVCIDSSLENGHLTYGEYLITGETPDEVLISCHICHPSLCNDNLSGISIATLLAKELSSLSLRYSYRFLFIPGTIGSITWLALHEQSAFNIKHGLVTTLLGNQGNFTYKRSRRGNTEIDQVVEFLLTNTGKEHTIIDFFPYGYDERQYCSPGFNLPVGCLMRTPHGQFPEYHTSADNLDFVQAPYLQEAFSLFWTIIQTLEHNRTYLNLAPKCEPQLGKRGLYKAISGEADSKSREMAMLWLLNMSDGEHSLLDIASKSAIEVETLKKVADVLVQHQLLQQLP</sequence>
<reference evidence="4" key="1">
    <citation type="submission" date="2023-07" db="EMBL/GenBank/DDBJ databases">
        <title>The genome sequence of Rhodocytophaga aerolata KACC 12507.</title>
        <authorList>
            <person name="Zhang X."/>
        </authorList>
    </citation>
    <scope>NUCLEOTIDE SEQUENCE</scope>
    <source>
        <strain evidence="4">KACC 12507</strain>
    </source>
</reference>
<feature type="domain" description="UCP01524 winged helix-turn-helix" evidence="2">
    <location>
        <begin position="359"/>
        <end position="435"/>
    </location>
</feature>
<dbReference type="Gene3D" id="1.10.10.10">
    <property type="entry name" value="Winged helix-like DNA-binding domain superfamily/Winged helix DNA-binding domain"/>
    <property type="match status" value="1"/>
</dbReference>
<comment type="caution">
    <text evidence="4">The sequence shown here is derived from an EMBL/GenBank/DDBJ whole genome shotgun (WGS) entry which is preliminary data.</text>
</comment>
<dbReference type="InterPro" id="IPR036388">
    <property type="entry name" value="WH-like_DNA-bd_sf"/>
</dbReference>
<dbReference type="RefSeq" id="WP_302040212.1">
    <property type="nucleotide sequence ID" value="NZ_JAUKPO010000019.1"/>
</dbReference>
<evidence type="ECO:0000259" key="3">
    <source>
        <dbReference type="Pfam" id="PF16254"/>
    </source>
</evidence>
<name>A0ABT8RDI5_9BACT</name>
<dbReference type="Pfam" id="PF16221">
    <property type="entry name" value="HTH_47"/>
    <property type="match status" value="1"/>
</dbReference>
<dbReference type="Pfam" id="PF09940">
    <property type="entry name" value="DUF2172"/>
    <property type="match status" value="1"/>
</dbReference>